<accession>M0NAS2</accession>
<dbReference type="OrthoDB" id="377759at2157"/>
<dbReference type="RefSeq" id="WP_005039943.1">
    <property type="nucleotide sequence ID" value="NZ_AOME01000015.1"/>
</dbReference>
<comment type="caution">
    <text evidence="1">The sequence shown here is derived from an EMBL/GenBank/DDBJ whole genome shotgun (WGS) entry which is preliminary data.</text>
</comment>
<keyword evidence="2" id="KW-1185">Reference proteome</keyword>
<dbReference type="PATRIC" id="fig|1227456.3.peg.677"/>
<proteinExistence type="predicted"/>
<dbReference type="EMBL" id="AOME01000015">
    <property type="protein sequence ID" value="EMA55052.1"/>
    <property type="molecule type" value="Genomic_DNA"/>
</dbReference>
<gene>
    <name evidence="1" type="ORF">C450_03257</name>
</gene>
<name>M0NAS2_9EURY</name>
<dbReference type="Proteomes" id="UP000011625">
    <property type="component" value="Unassembled WGS sequence"/>
</dbReference>
<organism evidence="1 2">
    <name type="scientific">Halococcus salifodinae DSM 8989</name>
    <dbReference type="NCBI Taxonomy" id="1227456"/>
    <lineage>
        <taxon>Archaea</taxon>
        <taxon>Methanobacteriati</taxon>
        <taxon>Methanobacteriota</taxon>
        <taxon>Stenosarchaea group</taxon>
        <taxon>Halobacteria</taxon>
        <taxon>Halobacteriales</taxon>
        <taxon>Halococcaceae</taxon>
        <taxon>Halococcus</taxon>
    </lineage>
</organism>
<sequence>MDTPINRTTGRNALVIALIVGLVIGGTGVAAALTFTNLNTEKISLFGADTASSDLNIKSQDTSVYSEDRMVVRLTAENTDADNPHEADVTVQILDSSDNVVAKMTKPASVAAGSQQALTFDFNEPGVAQDYQRTYIVVDQTS</sequence>
<dbReference type="AlphaFoldDB" id="M0NAS2"/>
<reference evidence="1 2" key="1">
    <citation type="journal article" date="2014" name="PLoS Genet.">
        <title>Phylogenetically driven sequencing of extremely halophilic archaea reveals strategies for static and dynamic osmo-response.</title>
        <authorList>
            <person name="Becker E.A."/>
            <person name="Seitzer P.M."/>
            <person name="Tritt A."/>
            <person name="Larsen D."/>
            <person name="Krusor M."/>
            <person name="Yao A.I."/>
            <person name="Wu D."/>
            <person name="Madern D."/>
            <person name="Eisen J.A."/>
            <person name="Darling A.E."/>
            <person name="Facciotti M.T."/>
        </authorList>
    </citation>
    <scope>NUCLEOTIDE SEQUENCE [LARGE SCALE GENOMIC DNA]</scope>
    <source>
        <strain evidence="1 2">DSM 8989</strain>
    </source>
</reference>
<evidence type="ECO:0000313" key="2">
    <source>
        <dbReference type="Proteomes" id="UP000011625"/>
    </source>
</evidence>
<evidence type="ECO:0000313" key="1">
    <source>
        <dbReference type="EMBL" id="EMA55052.1"/>
    </source>
</evidence>
<protein>
    <submittedName>
        <fullName evidence="1">Uncharacterized protein</fullName>
    </submittedName>
</protein>